<dbReference type="EC" id="2.3.1.51" evidence="7"/>
<comment type="similarity">
    <text evidence="2 7">Belongs to the 1-acyl-sn-glycerol-3-phosphate acyltransferase family.</text>
</comment>
<dbReference type="GO" id="GO:0006654">
    <property type="term" value="P:phosphatidic acid biosynthetic process"/>
    <property type="evidence" value="ECO:0007669"/>
    <property type="project" value="TreeGrafter"/>
</dbReference>
<evidence type="ECO:0000313" key="9">
    <source>
        <dbReference type="EMBL" id="PRR81265.1"/>
    </source>
</evidence>
<reference evidence="9 10" key="1">
    <citation type="submission" date="2018-03" db="EMBL/GenBank/DDBJ databases">
        <title>Genome sequence of Clostridium vincentii DSM 10228.</title>
        <authorList>
            <person name="Poehlein A."/>
            <person name="Daniel R."/>
        </authorList>
    </citation>
    <scope>NUCLEOTIDE SEQUENCE [LARGE SCALE GENOMIC DNA]</scope>
    <source>
        <strain evidence="9 10">DSM 10228</strain>
    </source>
</reference>
<comment type="domain">
    <text evidence="7">The HXXXXD motif is essential for acyltransferase activity and may constitute the binding site for the phosphate moiety of the glycerol-3-phosphate.</text>
</comment>
<evidence type="ECO:0000259" key="8">
    <source>
        <dbReference type="SMART" id="SM00563"/>
    </source>
</evidence>
<feature type="domain" description="Phospholipid/glycerol acyltransferase" evidence="8">
    <location>
        <begin position="70"/>
        <end position="184"/>
    </location>
</feature>
<organism evidence="9 10">
    <name type="scientific">Clostridium vincentii</name>
    <dbReference type="NCBI Taxonomy" id="52704"/>
    <lineage>
        <taxon>Bacteria</taxon>
        <taxon>Bacillati</taxon>
        <taxon>Bacillota</taxon>
        <taxon>Clostridia</taxon>
        <taxon>Eubacteriales</taxon>
        <taxon>Clostridiaceae</taxon>
        <taxon>Clostridium</taxon>
    </lineage>
</organism>
<protein>
    <recommendedName>
        <fullName evidence="7">1-acyl-sn-glycerol-3-phosphate acyltransferase</fullName>
        <ecNumber evidence="7">2.3.1.51</ecNumber>
    </recommendedName>
</protein>
<dbReference type="CDD" id="cd07989">
    <property type="entry name" value="LPLAT_AGPAT-like"/>
    <property type="match status" value="1"/>
</dbReference>
<dbReference type="OrthoDB" id="9803035at2"/>
<comment type="caution">
    <text evidence="9">The sequence shown here is derived from an EMBL/GenBank/DDBJ whole genome shotgun (WGS) entry which is preliminary data.</text>
</comment>
<evidence type="ECO:0000256" key="3">
    <source>
        <dbReference type="ARBA" id="ARBA00022516"/>
    </source>
</evidence>
<keyword evidence="6 7" id="KW-0012">Acyltransferase</keyword>
<keyword evidence="3 7" id="KW-0444">Lipid biosynthesis</keyword>
<evidence type="ECO:0000256" key="6">
    <source>
        <dbReference type="ARBA" id="ARBA00023315"/>
    </source>
</evidence>
<dbReference type="InterPro" id="IPR002123">
    <property type="entry name" value="Plipid/glycerol_acylTrfase"/>
</dbReference>
<keyword evidence="7" id="KW-1208">Phospholipid metabolism</keyword>
<dbReference type="PANTHER" id="PTHR10434">
    <property type="entry name" value="1-ACYL-SN-GLYCEROL-3-PHOSPHATE ACYLTRANSFERASE"/>
    <property type="match status" value="1"/>
</dbReference>
<dbReference type="GO" id="GO:0016020">
    <property type="term" value="C:membrane"/>
    <property type="evidence" value="ECO:0007669"/>
    <property type="project" value="InterPro"/>
</dbReference>
<name>A0A2T0BBP7_9CLOT</name>
<evidence type="ECO:0000256" key="2">
    <source>
        <dbReference type="ARBA" id="ARBA00008655"/>
    </source>
</evidence>
<dbReference type="Pfam" id="PF01553">
    <property type="entry name" value="Acyltransferase"/>
    <property type="match status" value="1"/>
</dbReference>
<dbReference type="SUPFAM" id="SSF69593">
    <property type="entry name" value="Glycerol-3-phosphate (1)-acyltransferase"/>
    <property type="match status" value="1"/>
</dbReference>
<dbReference type="Proteomes" id="UP000239471">
    <property type="component" value="Unassembled WGS sequence"/>
</dbReference>
<dbReference type="RefSeq" id="WP_106060596.1">
    <property type="nucleotide sequence ID" value="NZ_PVXQ01000033.1"/>
</dbReference>
<keyword evidence="5 7" id="KW-0443">Lipid metabolism</keyword>
<comment type="pathway">
    <text evidence="1">Lipid metabolism.</text>
</comment>
<dbReference type="GO" id="GO:0003841">
    <property type="term" value="F:1-acylglycerol-3-phosphate O-acyltransferase activity"/>
    <property type="evidence" value="ECO:0007669"/>
    <property type="project" value="UniProtKB-UniRule"/>
</dbReference>
<keyword evidence="10" id="KW-1185">Reference proteome</keyword>
<dbReference type="PANTHER" id="PTHR10434:SF64">
    <property type="entry name" value="1-ACYL-SN-GLYCEROL-3-PHOSPHATE ACYLTRANSFERASE-RELATED"/>
    <property type="match status" value="1"/>
</dbReference>
<comment type="catalytic activity">
    <reaction evidence="7">
        <text>a 1-acyl-sn-glycero-3-phosphate + an acyl-CoA = a 1,2-diacyl-sn-glycero-3-phosphate + CoA</text>
        <dbReference type="Rhea" id="RHEA:19709"/>
        <dbReference type="ChEBI" id="CHEBI:57287"/>
        <dbReference type="ChEBI" id="CHEBI:57970"/>
        <dbReference type="ChEBI" id="CHEBI:58342"/>
        <dbReference type="ChEBI" id="CHEBI:58608"/>
        <dbReference type="EC" id="2.3.1.51"/>
    </reaction>
</comment>
<evidence type="ECO:0000256" key="7">
    <source>
        <dbReference type="RuleBase" id="RU361267"/>
    </source>
</evidence>
<dbReference type="AlphaFoldDB" id="A0A2T0BBP7"/>
<sequence length="236" mass="26946">MHIEMIPYGIYMAWVRLKGIKRSFLYKFKGEEAAWRYGQEVFRKWSDVTIKIIGMDIHIEGKENIPKETCVFMGNHQSLLDIPLLRHAIGREIDLVAKAELVKAPVVGYWITHLKSVALDRNNAREGVKAINKAIENVKEGYTFGIFPEGTRSKDGKLNEFKKGSLKIATKSKVPIVPFALSGTSACYEAKKRFSPGRVNIIFGEKIETKDLSKEDEKELLNELYDKVCRMHKTII</sequence>
<evidence type="ECO:0000256" key="5">
    <source>
        <dbReference type="ARBA" id="ARBA00023098"/>
    </source>
</evidence>
<dbReference type="SMART" id="SM00563">
    <property type="entry name" value="PlsC"/>
    <property type="match status" value="1"/>
</dbReference>
<evidence type="ECO:0000256" key="4">
    <source>
        <dbReference type="ARBA" id="ARBA00022679"/>
    </source>
</evidence>
<proteinExistence type="inferred from homology"/>
<dbReference type="InterPro" id="IPR004552">
    <property type="entry name" value="AGP_acyltrans"/>
</dbReference>
<keyword evidence="7" id="KW-0594">Phospholipid biosynthesis</keyword>
<accession>A0A2T0BBP7</accession>
<gene>
    <name evidence="9" type="primary">plsC_3</name>
    <name evidence="9" type="ORF">CLVI_26770</name>
</gene>
<evidence type="ECO:0000313" key="10">
    <source>
        <dbReference type="Proteomes" id="UP000239471"/>
    </source>
</evidence>
<keyword evidence="4 7" id="KW-0808">Transferase</keyword>
<evidence type="ECO:0000256" key="1">
    <source>
        <dbReference type="ARBA" id="ARBA00005189"/>
    </source>
</evidence>
<dbReference type="EMBL" id="PVXQ01000033">
    <property type="protein sequence ID" value="PRR81265.1"/>
    <property type="molecule type" value="Genomic_DNA"/>
</dbReference>
<dbReference type="NCBIfam" id="TIGR00530">
    <property type="entry name" value="AGP_acyltrn"/>
    <property type="match status" value="1"/>
</dbReference>